<dbReference type="Pfam" id="PF02730">
    <property type="entry name" value="AFOR_N"/>
    <property type="match status" value="1"/>
</dbReference>
<comment type="cofactor">
    <cofactor evidence="1">
        <name>[4Fe-4S] cluster</name>
        <dbReference type="ChEBI" id="CHEBI:49883"/>
    </cofactor>
</comment>
<dbReference type="InterPro" id="IPR013985">
    <property type="entry name" value="Ald_Fedxn_OxRdtase_dom3"/>
</dbReference>
<evidence type="ECO:0000313" key="11">
    <source>
        <dbReference type="EMBL" id="EMA35348.1"/>
    </source>
</evidence>
<evidence type="ECO:0000256" key="8">
    <source>
        <dbReference type="ARBA" id="ARBA00049934"/>
    </source>
</evidence>
<comment type="similarity">
    <text evidence="2">Belongs to the AOR/FOR family.</text>
</comment>
<dbReference type="InterPro" id="IPR036503">
    <property type="entry name" value="Ald_Fedxn_OxRdtase_N_sf"/>
</dbReference>
<accession>M0LQH0</accession>
<reference evidence="11 12" key="1">
    <citation type="journal article" date="2014" name="PLoS Genet.">
        <title>Phylogenetically driven sequencing of extremely halophilic archaea reveals strategies for static and dynamic osmo-response.</title>
        <authorList>
            <person name="Becker E.A."/>
            <person name="Seitzer P.M."/>
            <person name="Tritt A."/>
            <person name="Larsen D."/>
            <person name="Krusor M."/>
            <person name="Yao A.I."/>
            <person name="Wu D."/>
            <person name="Madern D."/>
            <person name="Eisen J.A."/>
            <person name="Darling A.E."/>
            <person name="Facciotti M.T."/>
        </authorList>
    </citation>
    <scope>NUCLEOTIDE SEQUENCE [LARGE SCALE GENOMIC DNA]</scope>
    <source>
        <strain evidence="11 12">JCM 10879</strain>
    </source>
</reference>
<dbReference type="InterPro" id="IPR001203">
    <property type="entry name" value="OxRdtase_Ald_Fedxn_C"/>
</dbReference>
<dbReference type="GO" id="GO:0046872">
    <property type="term" value="F:metal ion binding"/>
    <property type="evidence" value="ECO:0007669"/>
    <property type="project" value="UniProtKB-KW"/>
</dbReference>
<dbReference type="GO" id="GO:0016625">
    <property type="term" value="F:oxidoreductase activity, acting on the aldehyde or oxo group of donors, iron-sulfur protein as acceptor"/>
    <property type="evidence" value="ECO:0007669"/>
    <property type="project" value="InterPro"/>
</dbReference>
<dbReference type="InterPro" id="IPR051919">
    <property type="entry name" value="W-dependent_AOR"/>
</dbReference>
<comment type="cofactor">
    <cofactor evidence="8">
        <name>tungstopterin</name>
        <dbReference type="ChEBI" id="CHEBI:30402"/>
    </cofactor>
</comment>
<dbReference type="RefSeq" id="WP_006673471.1">
    <property type="nucleotide sequence ID" value="NZ_AOMA01000125.1"/>
</dbReference>
<feature type="region of interest" description="Disordered" evidence="9">
    <location>
        <begin position="275"/>
        <end position="296"/>
    </location>
</feature>
<dbReference type="InterPro" id="IPR036021">
    <property type="entry name" value="Tungsten_al_ferr_oxy-like_C"/>
</dbReference>
<evidence type="ECO:0000256" key="6">
    <source>
        <dbReference type="ARBA" id="ARBA00023004"/>
    </source>
</evidence>
<keyword evidence="6" id="KW-0408">Iron</keyword>
<dbReference type="GO" id="GO:0051539">
    <property type="term" value="F:4 iron, 4 sulfur cluster binding"/>
    <property type="evidence" value="ECO:0007669"/>
    <property type="project" value="UniProtKB-KW"/>
</dbReference>
<dbReference type="Gene3D" id="1.10.599.10">
    <property type="entry name" value="Aldehyde Ferredoxin Oxidoreductase Protein, subunit A, domain 3"/>
    <property type="match status" value="1"/>
</dbReference>
<evidence type="ECO:0000313" key="12">
    <source>
        <dbReference type="Proteomes" id="UP000011607"/>
    </source>
</evidence>
<evidence type="ECO:0000256" key="2">
    <source>
        <dbReference type="ARBA" id="ARBA00011032"/>
    </source>
</evidence>
<keyword evidence="12" id="KW-1185">Reference proteome</keyword>
<sequence length="625" mass="65766">MVDRPSVLRANLTAGEVEKERVPDQWRRRFLGGKGLGVRYLYDALEAGVDPLGPDNLLGFFVGPLAGALPGESRYAAVTKSPLTGLFLDSYAGGAFASRLAGSLEDCRALVVTGASDDPVRIVVEDGTAEIEPAETWGADTVETGAAHPDAAVACIGPAGERQVRYATIASDAGDHQAGRGGAGAVMGSKRLKAVVAAGPPADPPTPELARLRETYAERYATGETGSWQATSATLESIDFADAVDALATNGWRERTFDGIEDIGVEAARDASVGREYPDEPVPGGFRVETDDGETVPRGATQMSLGAGLGIDDFDAVAELGALCDRLGLDVISAGNAVAWVARAREAGAIEAALEFGDGEGARALITAIADGVQALEDAASGDLELPCDPAVVATLRDGVDTAAARFGVEPIPTVKSMALPAYDPRGAAGMALAYATSDRGGCHRRARPIEEEVFAAWDRDERVTAVRVAQDVRSVLWSLVADDFAGETLWHDCGTEFFEALTDAETVDVAYPTDPDALYRTGERIWTLVRLFNAREGVDRHDDRLPEPLFAGDSSDEGGVDVDAGIDPDAFEALLSAYYRARGWGRDGLPTERTLERLDLAPVRDEQTPVGTAFAAASEGGGKR</sequence>
<gene>
    <name evidence="11" type="ORF">C446_12829</name>
</gene>
<dbReference type="SUPFAM" id="SSF56228">
    <property type="entry name" value="Aldehyde ferredoxin oxidoreductase, N-terminal domain"/>
    <property type="match status" value="1"/>
</dbReference>
<dbReference type="SUPFAM" id="SSF48310">
    <property type="entry name" value="Aldehyde ferredoxin oxidoreductase, C-terminal domains"/>
    <property type="match status" value="1"/>
</dbReference>
<dbReference type="PATRIC" id="fig|1227454.3.peg.2627"/>
<evidence type="ECO:0000256" key="1">
    <source>
        <dbReference type="ARBA" id="ARBA00001966"/>
    </source>
</evidence>
<evidence type="ECO:0000256" key="7">
    <source>
        <dbReference type="ARBA" id="ARBA00023014"/>
    </source>
</evidence>
<dbReference type="EMBL" id="AOMA01000125">
    <property type="protein sequence ID" value="EMA35348.1"/>
    <property type="molecule type" value="Genomic_DNA"/>
</dbReference>
<comment type="caution">
    <text evidence="11">The sequence shown here is derived from an EMBL/GenBank/DDBJ whole genome shotgun (WGS) entry which is preliminary data.</text>
</comment>
<keyword evidence="7" id="KW-0411">Iron-sulfur</keyword>
<name>M0LQH0_9EURY</name>
<keyword evidence="5" id="KW-0560">Oxidoreductase</keyword>
<organism evidence="11 12">
    <name type="scientific">Halobiforma nitratireducens JCM 10879</name>
    <dbReference type="NCBI Taxonomy" id="1227454"/>
    <lineage>
        <taxon>Archaea</taxon>
        <taxon>Methanobacteriati</taxon>
        <taxon>Methanobacteriota</taxon>
        <taxon>Stenosarchaea group</taxon>
        <taxon>Halobacteria</taxon>
        <taxon>Halobacteriales</taxon>
        <taxon>Natrialbaceae</taxon>
        <taxon>Halobiforma</taxon>
    </lineage>
</organism>
<dbReference type="AlphaFoldDB" id="M0LQH0"/>
<dbReference type="SMART" id="SM00790">
    <property type="entry name" value="AFOR_N"/>
    <property type="match status" value="1"/>
</dbReference>
<evidence type="ECO:0000256" key="4">
    <source>
        <dbReference type="ARBA" id="ARBA00022723"/>
    </source>
</evidence>
<evidence type="ECO:0000256" key="5">
    <source>
        <dbReference type="ARBA" id="ARBA00023002"/>
    </source>
</evidence>
<evidence type="ECO:0000256" key="3">
    <source>
        <dbReference type="ARBA" id="ARBA00022485"/>
    </source>
</evidence>
<dbReference type="Gene3D" id="3.60.9.10">
    <property type="entry name" value="Aldehyde ferredoxin oxidoreductase, N-terminal domain"/>
    <property type="match status" value="1"/>
</dbReference>
<dbReference type="GO" id="GO:0009055">
    <property type="term" value="F:electron transfer activity"/>
    <property type="evidence" value="ECO:0007669"/>
    <property type="project" value="InterPro"/>
</dbReference>
<feature type="domain" description="Aldehyde ferredoxin oxidoreductase N-terminal" evidence="10">
    <location>
        <begin position="4"/>
        <end position="201"/>
    </location>
</feature>
<dbReference type="Gene3D" id="1.10.569.10">
    <property type="entry name" value="Aldehyde Ferredoxin Oxidoreductase Protein, subunit A, domain 2"/>
    <property type="match status" value="1"/>
</dbReference>
<dbReference type="PANTHER" id="PTHR30038:SF0">
    <property type="entry name" value="TUNGSTEN-CONTAINING ALDEHYDE FERREDOXIN OXIDOREDUCTASE"/>
    <property type="match status" value="1"/>
</dbReference>
<dbReference type="InterPro" id="IPR013984">
    <property type="entry name" value="Ald_Fedxn_OxRdtase_dom2"/>
</dbReference>
<evidence type="ECO:0000259" key="10">
    <source>
        <dbReference type="SMART" id="SM00790"/>
    </source>
</evidence>
<dbReference type="STRING" id="1227454.C446_12829"/>
<dbReference type="PANTHER" id="PTHR30038">
    <property type="entry name" value="ALDEHYDE FERREDOXIN OXIDOREDUCTASE"/>
    <property type="match status" value="1"/>
</dbReference>
<dbReference type="Pfam" id="PF01314">
    <property type="entry name" value="AFOR_C"/>
    <property type="match status" value="1"/>
</dbReference>
<dbReference type="eggNOG" id="arCOG00707">
    <property type="taxonomic scope" value="Archaea"/>
</dbReference>
<evidence type="ECO:0000256" key="9">
    <source>
        <dbReference type="SAM" id="MobiDB-lite"/>
    </source>
</evidence>
<keyword evidence="4" id="KW-0479">Metal-binding</keyword>
<keyword evidence="3" id="KW-0004">4Fe-4S</keyword>
<proteinExistence type="inferred from homology"/>
<dbReference type="InterPro" id="IPR013983">
    <property type="entry name" value="Ald_Fedxn_OxRdtase_N"/>
</dbReference>
<dbReference type="OrthoDB" id="30771at2157"/>
<dbReference type="Proteomes" id="UP000011607">
    <property type="component" value="Unassembled WGS sequence"/>
</dbReference>
<protein>
    <submittedName>
        <fullName evidence="11">Aldehyde ferredoxin oxidoreductase</fullName>
    </submittedName>
</protein>